<reference evidence="14" key="1">
    <citation type="submission" date="2016-05" db="EMBL/GenBank/DDBJ databases">
        <title>Comparative genomics of biotechnologically important yeasts.</title>
        <authorList>
            <consortium name="DOE Joint Genome Institute"/>
            <person name="Riley R."/>
            <person name="Haridas S."/>
            <person name="Wolfe K.H."/>
            <person name="Lopes M.R."/>
            <person name="Hittinger C.T."/>
            <person name="Goker M."/>
            <person name="Salamov A."/>
            <person name="Wisecaver J."/>
            <person name="Long T.M."/>
            <person name="Aerts A.L."/>
            <person name="Barry K."/>
            <person name="Choi C."/>
            <person name="Clum A."/>
            <person name="Coughlan A.Y."/>
            <person name="Deshpande S."/>
            <person name="Douglass A.P."/>
            <person name="Hanson S.J."/>
            <person name="Klenk H.-P."/>
            <person name="Labutti K."/>
            <person name="Lapidus A."/>
            <person name="Lindquist E."/>
            <person name="Lipzen A."/>
            <person name="Meier-Kolthoff J.P."/>
            <person name="Ohm R.A."/>
            <person name="Otillar R.P."/>
            <person name="Pangilinan J."/>
            <person name="Peng Y."/>
            <person name="Rokas A."/>
            <person name="Rosa C.A."/>
            <person name="Scheuner C."/>
            <person name="Sibirny A.A."/>
            <person name="Slot J.C."/>
            <person name="Stielow J.B."/>
            <person name="Sun H."/>
            <person name="Kurtzman C.P."/>
            <person name="Blackwell M."/>
            <person name="Grigoriev I.V."/>
            <person name="Jeffries T.W."/>
        </authorList>
    </citation>
    <scope>NUCLEOTIDE SEQUENCE [LARGE SCALE GENOMIC DNA]</scope>
    <source>
        <strain evidence="14">NRRL Y-2460</strain>
    </source>
</reference>
<dbReference type="GO" id="GO:0005524">
    <property type="term" value="F:ATP binding"/>
    <property type="evidence" value="ECO:0007669"/>
    <property type="project" value="UniProtKB-KW"/>
</dbReference>
<evidence type="ECO:0000256" key="4">
    <source>
        <dbReference type="ARBA" id="ARBA00022723"/>
    </source>
</evidence>
<dbReference type="Proteomes" id="UP000094236">
    <property type="component" value="Unassembled WGS sequence"/>
</dbReference>
<keyword evidence="6" id="KW-0378">Hydrolase</keyword>
<evidence type="ECO:0000256" key="6">
    <source>
        <dbReference type="ARBA" id="ARBA00022801"/>
    </source>
</evidence>
<dbReference type="Pfam" id="PF08696">
    <property type="entry name" value="Dna2"/>
    <property type="match status" value="1"/>
</dbReference>
<dbReference type="AlphaFoldDB" id="A0A1E4U3B6"/>
<dbReference type="Gene3D" id="3.90.320.10">
    <property type="match status" value="1"/>
</dbReference>
<keyword evidence="4" id="KW-0479">Metal-binding</keyword>
<evidence type="ECO:0000256" key="2">
    <source>
        <dbReference type="ARBA" id="ARBA00007913"/>
    </source>
</evidence>
<keyword evidence="5" id="KW-0547">Nucleotide-binding</keyword>
<protein>
    <recommendedName>
        <fullName evidence="12">DNA replication factor Dna2 N-terminal domain-containing protein</fullName>
    </recommendedName>
</protein>
<keyword evidence="14" id="KW-1185">Reference proteome</keyword>
<dbReference type="PANTHER" id="PTHR36531">
    <property type="entry name" value="CRISPR-ASSOCIATED EXONUCLEASE CAS4"/>
    <property type="match status" value="1"/>
</dbReference>
<feature type="compositionally biased region" description="Low complexity" evidence="11">
    <location>
        <begin position="206"/>
        <end position="217"/>
    </location>
</feature>
<dbReference type="STRING" id="669874.A0A1E4U3B6"/>
<feature type="domain" description="DNA replication factor Dna2 N-terminal" evidence="12">
    <location>
        <begin position="422"/>
        <end position="617"/>
    </location>
</feature>
<dbReference type="GO" id="GO:0016787">
    <property type="term" value="F:hydrolase activity"/>
    <property type="evidence" value="ECO:0007669"/>
    <property type="project" value="UniProtKB-KW"/>
</dbReference>
<evidence type="ECO:0000256" key="10">
    <source>
        <dbReference type="ARBA" id="ARBA00023014"/>
    </source>
</evidence>
<name>A0A1E4U3B6_PACTA</name>
<accession>A0A1E4U3B6</accession>
<feature type="compositionally biased region" description="Basic residues" evidence="11">
    <location>
        <begin position="115"/>
        <end position="124"/>
    </location>
</feature>
<keyword evidence="8" id="KW-0067">ATP-binding</keyword>
<proteinExistence type="inferred from homology"/>
<keyword evidence="3" id="KW-0540">Nuclease</keyword>
<dbReference type="GO" id="GO:0004386">
    <property type="term" value="F:helicase activity"/>
    <property type="evidence" value="ECO:0007669"/>
    <property type="project" value="UniProtKB-KW"/>
</dbReference>
<evidence type="ECO:0000256" key="9">
    <source>
        <dbReference type="ARBA" id="ARBA00023004"/>
    </source>
</evidence>
<dbReference type="PANTHER" id="PTHR36531:SF6">
    <property type="entry name" value="DNA REPLICATION ATP-DEPENDENT HELICASE_NUCLEASE DNA2"/>
    <property type="match status" value="1"/>
</dbReference>
<evidence type="ECO:0000313" key="14">
    <source>
        <dbReference type="Proteomes" id="UP000094236"/>
    </source>
</evidence>
<evidence type="ECO:0000256" key="8">
    <source>
        <dbReference type="ARBA" id="ARBA00022840"/>
    </source>
</evidence>
<gene>
    <name evidence="13" type="ORF">PACTADRAFT_184923</name>
</gene>
<feature type="region of interest" description="Disordered" evidence="11">
    <location>
        <begin position="115"/>
        <end position="137"/>
    </location>
</feature>
<evidence type="ECO:0000256" key="3">
    <source>
        <dbReference type="ARBA" id="ARBA00022722"/>
    </source>
</evidence>
<feature type="region of interest" description="Disordered" evidence="11">
    <location>
        <begin position="197"/>
        <end position="217"/>
    </location>
</feature>
<comment type="cofactor">
    <cofactor evidence="1">
        <name>[4Fe-4S] cluster</name>
        <dbReference type="ChEBI" id="CHEBI:49883"/>
    </cofactor>
</comment>
<evidence type="ECO:0000256" key="5">
    <source>
        <dbReference type="ARBA" id="ARBA00022741"/>
    </source>
</evidence>
<dbReference type="OrthoDB" id="6513042at2759"/>
<sequence>MTPKAASIKAESLDRDGLKSKIVPSSPLIGNGKVVSDTDPLIPLLKKYNATFDNLDSQTPIPQKHARSSSDSESIDVGNEQISPSFARTRSEGLQVDHATYNKLSLNKKKLLKSGISRFRRPSSSKKNSSKAASPALTNLNDMVKNNNSLSACTSAPSSASSSRDINKLLDAIGNSFRLQSPDIPGSVADQIYDENKNNSKGQETSNSSDSDFSSDLGDLSELIEKKTISQLNRKPPVNELIKDNSKDDDFDDDKFSDEIDMVELDTFFKKKSQNESTAMKGETKKEKIPTTLKKLEDEFGDHAFSSDNSTEDDDEELCQIMNKLSQKKSIAAKKSPADSETLLARSDRNNVAIFQTGVKRFDTPDYLKSFKDNKTEQKNLAKSALQKPNCHRYQVLDVLKAKYTKNNRTKEQLIITVMKPDNSVDKVLVRDLWATLEIAKNDVIHIIGSNPKIVDNDNNLLIWNPDIMISATNTGQALDCSRKSVLNSKLAFPGDSSVPLIVGNIVHSLFQECLSKNNTSLEFINESLENLLQSNLIDILSINETLQRIKDEVNMHIPYIQNWYSTFINDDARAIIVTEGQKEKSNMSISNILDVEENIWSPMFGIRGLIDVTVEAHLKNSNYDGKFVTPLEIKTGGREYLNHRAQTSLYTLLINERYDMDRYEKT</sequence>
<keyword evidence="7" id="KW-0347">Helicase</keyword>
<evidence type="ECO:0000256" key="7">
    <source>
        <dbReference type="ARBA" id="ARBA00022806"/>
    </source>
</evidence>
<dbReference type="InterPro" id="IPR011604">
    <property type="entry name" value="PDDEXK-like_dom_sf"/>
</dbReference>
<comment type="similarity">
    <text evidence="2">Belongs to the DNA2/NAM7 helicase family.</text>
</comment>
<keyword evidence="9" id="KW-0408">Iron</keyword>
<evidence type="ECO:0000256" key="11">
    <source>
        <dbReference type="SAM" id="MobiDB-lite"/>
    </source>
</evidence>
<dbReference type="GO" id="GO:0051536">
    <property type="term" value="F:iron-sulfur cluster binding"/>
    <property type="evidence" value="ECO:0007669"/>
    <property type="project" value="UniProtKB-KW"/>
</dbReference>
<feature type="compositionally biased region" description="Low complexity" evidence="11">
    <location>
        <begin position="125"/>
        <end position="136"/>
    </location>
</feature>
<keyword evidence="10" id="KW-0411">Iron-sulfur</keyword>
<evidence type="ECO:0000313" key="13">
    <source>
        <dbReference type="EMBL" id="ODV98503.1"/>
    </source>
</evidence>
<dbReference type="GO" id="GO:0004518">
    <property type="term" value="F:nuclease activity"/>
    <property type="evidence" value="ECO:0007669"/>
    <property type="project" value="UniProtKB-KW"/>
</dbReference>
<evidence type="ECO:0000259" key="12">
    <source>
        <dbReference type="Pfam" id="PF08696"/>
    </source>
</evidence>
<dbReference type="InterPro" id="IPR051827">
    <property type="entry name" value="Cas4_exonuclease"/>
</dbReference>
<dbReference type="GO" id="GO:0046872">
    <property type="term" value="F:metal ion binding"/>
    <property type="evidence" value="ECO:0007669"/>
    <property type="project" value="UniProtKB-KW"/>
</dbReference>
<evidence type="ECO:0000256" key="1">
    <source>
        <dbReference type="ARBA" id="ARBA00001966"/>
    </source>
</evidence>
<organism evidence="13 14">
    <name type="scientific">Pachysolen tannophilus NRRL Y-2460</name>
    <dbReference type="NCBI Taxonomy" id="669874"/>
    <lineage>
        <taxon>Eukaryota</taxon>
        <taxon>Fungi</taxon>
        <taxon>Dikarya</taxon>
        <taxon>Ascomycota</taxon>
        <taxon>Saccharomycotina</taxon>
        <taxon>Pichiomycetes</taxon>
        <taxon>Pachysolenaceae</taxon>
        <taxon>Pachysolen</taxon>
    </lineage>
</organism>
<dbReference type="InterPro" id="IPR014808">
    <property type="entry name" value="DNA_replication_fac_Dna2_N"/>
</dbReference>
<dbReference type="EMBL" id="KV454011">
    <property type="protein sequence ID" value="ODV98503.1"/>
    <property type="molecule type" value="Genomic_DNA"/>
</dbReference>
<feature type="region of interest" description="Disordered" evidence="11">
    <location>
        <begin position="54"/>
        <end position="77"/>
    </location>
</feature>